<dbReference type="AlphaFoldDB" id="A0AAE9YUE6"/>
<evidence type="ECO:0000313" key="7">
    <source>
        <dbReference type="Proteomes" id="UP000032568"/>
    </source>
</evidence>
<evidence type="ECO:0000256" key="2">
    <source>
        <dbReference type="ARBA" id="ARBA00005254"/>
    </source>
</evidence>
<name>A0AAE9YUE6_9GAMM</name>
<dbReference type="GO" id="GO:0016853">
    <property type="term" value="F:isomerase activity"/>
    <property type="evidence" value="ECO:0007669"/>
    <property type="project" value="UniProtKB-KW"/>
</dbReference>
<evidence type="ECO:0000256" key="3">
    <source>
        <dbReference type="ARBA" id="ARBA00022832"/>
    </source>
</evidence>
<dbReference type="Proteomes" id="UP000032568">
    <property type="component" value="Chromosome"/>
</dbReference>
<sequence length="269" mass="29915">MNNNRIKVTIEDQIAHVCLSRPDKHNALDIKMFQAIDNTIRKLKKNRDIRAVIVSGTGQDFCTGLDIKSVMRSPLNAIKLLFKWLPWRANLAQRVSTGWRDLPMPVIMAITGRCWGGGLQIALGADFRIAHPESSLAIMEAKWGLIPDMGGTLALRTLLNQDTAKKLAMTGEEISAGQALALGLIMDVDEQPLEKAKQLATEICRQSPDAVSAVKRLYNKSWWSGPGAALARESAYQLRVLAGKNQKIKTFNQTHDKEVQKDFTARGQW</sequence>
<dbReference type="KEGG" id="tact:SG35_012765"/>
<dbReference type="RefSeq" id="WP_044833556.1">
    <property type="nucleotide sequence ID" value="NZ_CP059735.1"/>
</dbReference>
<dbReference type="Pfam" id="PF00378">
    <property type="entry name" value="ECH_1"/>
    <property type="match status" value="1"/>
</dbReference>
<dbReference type="GO" id="GO:0006631">
    <property type="term" value="P:fatty acid metabolic process"/>
    <property type="evidence" value="ECO:0007669"/>
    <property type="project" value="UniProtKB-KW"/>
</dbReference>
<evidence type="ECO:0000256" key="5">
    <source>
        <dbReference type="ARBA" id="ARBA00023235"/>
    </source>
</evidence>
<reference evidence="6 7" key="1">
    <citation type="journal article" date="2015" name="Genome Announc.">
        <title>Draft Genome Sequences of Marine Isolates of Thalassomonas viridans and Thalassomonas actiniarum.</title>
        <authorList>
            <person name="Olonade I."/>
            <person name="van Zyl L.J."/>
            <person name="Trindade M."/>
        </authorList>
    </citation>
    <scope>NUCLEOTIDE SEQUENCE [LARGE SCALE GENOMIC DNA]</scope>
    <source>
        <strain evidence="6 7">A5K-106</strain>
    </source>
</reference>
<organism evidence="6 7">
    <name type="scientific">Thalassomonas actiniarum</name>
    <dbReference type="NCBI Taxonomy" id="485447"/>
    <lineage>
        <taxon>Bacteria</taxon>
        <taxon>Pseudomonadati</taxon>
        <taxon>Pseudomonadota</taxon>
        <taxon>Gammaproteobacteria</taxon>
        <taxon>Alteromonadales</taxon>
        <taxon>Colwelliaceae</taxon>
        <taxon>Thalassomonas</taxon>
    </lineage>
</organism>
<dbReference type="PANTHER" id="PTHR43149">
    <property type="entry name" value="ENOYL-COA HYDRATASE"/>
    <property type="match status" value="1"/>
</dbReference>
<dbReference type="Gene3D" id="1.10.12.10">
    <property type="entry name" value="Lyase 2-enoyl-coa Hydratase, Chain A, domain 2"/>
    <property type="match status" value="1"/>
</dbReference>
<proteinExistence type="inferred from homology"/>
<dbReference type="Gene3D" id="3.90.226.10">
    <property type="entry name" value="2-enoyl-CoA Hydratase, Chain A, domain 1"/>
    <property type="match status" value="1"/>
</dbReference>
<accession>A0AAE9YUE6</accession>
<keyword evidence="3" id="KW-0276">Fatty acid metabolism</keyword>
<comment type="pathway">
    <text evidence="1">Lipid metabolism; fatty acid beta-oxidation.</text>
</comment>
<dbReference type="InterPro" id="IPR001753">
    <property type="entry name" value="Enoyl-CoA_hydra/iso"/>
</dbReference>
<dbReference type="InterPro" id="IPR029045">
    <property type="entry name" value="ClpP/crotonase-like_dom_sf"/>
</dbReference>
<dbReference type="CDD" id="cd06558">
    <property type="entry name" value="crotonase-like"/>
    <property type="match status" value="1"/>
</dbReference>
<keyword evidence="4" id="KW-0443">Lipid metabolism</keyword>
<evidence type="ECO:0000256" key="4">
    <source>
        <dbReference type="ARBA" id="ARBA00023098"/>
    </source>
</evidence>
<evidence type="ECO:0000313" key="6">
    <source>
        <dbReference type="EMBL" id="WDE01420.1"/>
    </source>
</evidence>
<comment type="similarity">
    <text evidence="2">Belongs to the enoyl-CoA hydratase/isomerase family.</text>
</comment>
<evidence type="ECO:0000256" key="1">
    <source>
        <dbReference type="ARBA" id="ARBA00005005"/>
    </source>
</evidence>
<dbReference type="EMBL" id="CP059735">
    <property type="protein sequence ID" value="WDE01420.1"/>
    <property type="molecule type" value="Genomic_DNA"/>
</dbReference>
<dbReference type="InterPro" id="IPR014748">
    <property type="entry name" value="Enoyl-CoA_hydra_C"/>
</dbReference>
<dbReference type="SUPFAM" id="SSF52096">
    <property type="entry name" value="ClpP/crotonase"/>
    <property type="match status" value="1"/>
</dbReference>
<dbReference type="NCBIfam" id="NF005699">
    <property type="entry name" value="PRK07509.1"/>
    <property type="match status" value="1"/>
</dbReference>
<keyword evidence="7" id="KW-1185">Reference proteome</keyword>
<gene>
    <name evidence="6" type="ORF">SG35_012765</name>
</gene>
<dbReference type="PANTHER" id="PTHR43149:SF1">
    <property type="entry name" value="DELTA(3,5)-DELTA(2,4)-DIENOYL-COA ISOMERASE, MITOCHONDRIAL"/>
    <property type="match status" value="1"/>
</dbReference>
<protein>
    <submittedName>
        <fullName evidence="6">Crotonase/enoyl-CoA hydratase family protein</fullName>
    </submittedName>
</protein>
<dbReference type="InterPro" id="IPR045002">
    <property type="entry name" value="Ech1-like"/>
</dbReference>
<keyword evidence="5" id="KW-0413">Isomerase</keyword>
<reference evidence="6 7" key="2">
    <citation type="journal article" date="2022" name="Mar. Drugs">
        <title>Bioassay-Guided Fractionation Leads to the Detection of Cholic Acid Generated by the Rare Thalassomonas sp.</title>
        <authorList>
            <person name="Pheiffer F."/>
            <person name="Schneider Y.K."/>
            <person name="Hansen E.H."/>
            <person name="Andersen J.H."/>
            <person name="Isaksson J."/>
            <person name="Busche T."/>
            <person name="R C."/>
            <person name="Kalinowski J."/>
            <person name="Zyl L.V."/>
            <person name="Trindade M."/>
        </authorList>
    </citation>
    <scope>NUCLEOTIDE SEQUENCE [LARGE SCALE GENOMIC DNA]</scope>
    <source>
        <strain evidence="6 7">A5K-106</strain>
    </source>
</reference>